<proteinExistence type="predicted"/>
<name>A0A0L8I803_OCTBM</name>
<gene>
    <name evidence="2" type="ORF">OCBIM_22028966mg</name>
</gene>
<dbReference type="EMBL" id="KQ416278">
    <property type="protein sequence ID" value="KOF97602.1"/>
    <property type="molecule type" value="Genomic_DNA"/>
</dbReference>
<evidence type="ECO:0000313" key="2">
    <source>
        <dbReference type="EMBL" id="KOF97602.1"/>
    </source>
</evidence>
<accession>A0A0L8I803</accession>
<dbReference type="AlphaFoldDB" id="A0A0L8I803"/>
<feature type="region of interest" description="Disordered" evidence="1">
    <location>
        <begin position="91"/>
        <end position="115"/>
    </location>
</feature>
<reference evidence="2" key="1">
    <citation type="submission" date="2015-07" db="EMBL/GenBank/DDBJ databases">
        <title>MeaNS - Measles Nucleotide Surveillance Program.</title>
        <authorList>
            <person name="Tran T."/>
            <person name="Druce J."/>
        </authorList>
    </citation>
    <scope>NUCLEOTIDE SEQUENCE</scope>
    <source>
        <strain evidence="2">UCB-OBI-ISO-001</strain>
        <tissue evidence="2">Gonad</tissue>
    </source>
</reference>
<feature type="compositionally biased region" description="Acidic residues" evidence="1">
    <location>
        <begin position="7"/>
        <end position="37"/>
    </location>
</feature>
<organism evidence="2">
    <name type="scientific">Octopus bimaculoides</name>
    <name type="common">California two-spotted octopus</name>
    <dbReference type="NCBI Taxonomy" id="37653"/>
    <lineage>
        <taxon>Eukaryota</taxon>
        <taxon>Metazoa</taxon>
        <taxon>Spiralia</taxon>
        <taxon>Lophotrochozoa</taxon>
        <taxon>Mollusca</taxon>
        <taxon>Cephalopoda</taxon>
        <taxon>Coleoidea</taxon>
        <taxon>Octopodiformes</taxon>
        <taxon>Octopoda</taxon>
        <taxon>Incirrata</taxon>
        <taxon>Octopodidae</taxon>
        <taxon>Octopus</taxon>
    </lineage>
</organism>
<protein>
    <submittedName>
        <fullName evidence="2">Uncharacterized protein</fullName>
    </submittedName>
</protein>
<feature type="region of interest" description="Disordered" evidence="1">
    <location>
        <begin position="1"/>
        <end position="42"/>
    </location>
</feature>
<evidence type="ECO:0000256" key="1">
    <source>
        <dbReference type="SAM" id="MobiDB-lite"/>
    </source>
</evidence>
<sequence length="115" mass="13082">MAGNFLYDDDDDDDDDNDDDNDDNDDDNDDNDDDNDDGELKLTPQSVTLECSWCIVNFLRKEKTKNCTQETGTKNNLDKLLYSSMVLSTFSPNCENHQRQGNQSSEVGTENQQLE</sequence>